<keyword evidence="1" id="KW-1133">Transmembrane helix</keyword>
<keyword evidence="1" id="KW-0812">Transmembrane</keyword>
<evidence type="ECO:0000313" key="3">
    <source>
        <dbReference type="EMBL" id="CAD7023866.1"/>
    </source>
</evidence>
<dbReference type="EMBL" id="CABFWF030000001">
    <property type="protein sequence ID" value="CAD7023866.1"/>
    <property type="molecule type" value="Genomic_DNA"/>
</dbReference>
<organism evidence="3 4">
    <name type="scientific">Pseudorhizobium endolithicum</name>
    <dbReference type="NCBI Taxonomy" id="1191678"/>
    <lineage>
        <taxon>Bacteria</taxon>
        <taxon>Pseudomonadati</taxon>
        <taxon>Pseudomonadota</taxon>
        <taxon>Alphaproteobacteria</taxon>
        <taxon>Hyphomicrobiales</taxon>
        <taxon>Rhizobiaceae</taxon>
        <taxon>Rhizobium/Agrobacterium group</taxon>
        <taxon>Pseudorhizobium</taxon>
    </lineage>
</organism>
<keyword evidence="1" id="KW-0472">Membrane</keyword>
<gene>
    <name evidence="3" type="ORF">REJC140_00353</name>
</gene>
<feature type="domain" description="DUF1206" evidence="2">
    <location>
        <begin position="188"/>
        <end position="256"/>
    </location>
</feature>
<dbReference type="RefSeq" id="WP_142520215.1">
    <property type="nucleotide sequence ID" value="NZ_CABFWF030000001.1"/>
</dbReference>
<evidence type="ECO:0000256" key="1">
    <source>
        <dbReference type="SAM" id="Phobius"/>
    </source>
</evidence>
<feature type="domain" description="DUF1206" evidence="2">
    <location>
        <begin position="13"/>
        <end position="77"/>
    </location>
</feature>
<reference evidence="3 4" key="1">
    <citation type="submission" date="2020-11" db="EMBL/GenBank/DDBJ databases">
        <authorList>
            <person name="Lassalle F."/>
        </authorList>
    </citation>
    <scope>NUCLEOTIDE SEQUENCE [LARGE SCALE GENOMIC DNA]</scope>
    <source>
        <strain evidence="3 4">JC140</strain>
    </source>
</reference>
<evidence type="ECO:0000259" key="2">
    <source>
        <dbReference type="Pfam" id="PF06724"/>
    </source>
</evidence>
<evidence type="ECO:0000313" key="4">
    <source>
        <dbReference type="Proteomes" id="UP000606921"/>
    </source>
</evidence>
<accession>A0ABM8PDU7</accession>
<feature type="transmembrane region" description="Helical" evidence="1">
    <location>
        <begin position="180"/>
        <end position="208"/>
    </location>
</feature>
<comment type="caution">
    <text evidence="3">The sequence shown here is derived from an EMBL/GenBank/DDBJ whole genome shotgun (WGS) entry which is preliminary data.</text>
</comment>
<dbReference type="InterPro" id="IPR009597">
    <property type="entry name" value="DUF1206"/>
</dbReference>
<sequence length="272" mass="28987">MQDRPRFEWLARAGYAARGVVYILVGGMALLSTLGGGEADSRSALELVLDTPFGAIWLGLIGIGLIGFIVWRLAQAFLNADQHENDAQGLVIRAALLVSAATYTGLASYAIGQALKISFGAGSGNSQESWTAWLMQQPFGPYLVAAVGLAVIGAGMVQIVKGVTRRYEKFVRISGRHKRLLELFCIYGLAARGAIFVILGGFFLYAAWAVDPGQAGSTADALAWVRGLPFGGLLYALAALGLFAFGAYGVVEARYRIIREPSLSDAKHALRT</sequence>
<dbReference type="Proteomes" id="UP000606921">
    <property type="component" value="Unassembled WGS sequence"/>
</dbReference>
<name>A0ABM8PDU7_9HYPH</name>
<feature type="transmembrane region" description="Helical" evidence="1">
    <location>
        <begin position="228"/>
        <end position="251"/>
    </location>
</feature>
<feature type="transmembrane region" description="Helical" evidence="1">
    <location>
        <begin position="15"/>
        <end position="35"/>
    </location>
</feature>
<feature type="transmembrane region" description="Helical" evidence="1">
    <location>
        <begin position="55"/>
        <end position="78"/>
    </location>
</feature>
<dbReference type="Pfam" id="PF06724">
    <property type="entry name" value="DUF1206"/>
    <property type="match status" value="3"/>
</dbReference>
<feature type="domain" description="DUF1206" evidence="2">
    <location>
        <begin position="96"/>
        <end position="165"/>
    </location>
</feature>
<feature type="transmembrane region" description="Helical" evidence="1">
    <location>
        <begin position="90"/>
        <end position="111"/>
    </location>
</feature>
<protein>
    <recommendedName>
        <fullName evidence="2">DUF1206 domain-containing protein</fullName>
    </recommendedName>
</protein>
<proteinExistence type="predicted"/>
<keyword evidence="4" id="KW-1185">Reference proteome</keyword>
<feature type="transmembrane region" description="Helical" evidence="1">
    <location>
        <begin position="139"/>
        <end position="160"/>
    </location>
</feature>